<sequence length="291" mass="32385">MVILIKRTGQLGNRLFLFAHFVANAAEYGYELANPSFNGYAPFFEATSTGNFGGLPVRMHAFKSPKLDRVFELVQHPRAFGLLRQAARLLPRGTTLLADEGETDYDLNQPAYLDAARHHTVLAHGWLFRDKRHFANHGPLLRQLFAPVAPHRLAVAQLLARVRAEADVVVGVHIRRGDYATYCGGAYFYDDATYARALHELRAQLPAHQRVKFLLCSNEKLSAAAFAGLDIELSTGHFVEDMYALAGCDYILGPPSSYSAWASFYGLAPLLHLQRPAQPIALSDFQVFLDQ</sequence>
<dbReference type="RefSeq" id="WP_151076904.1">
    <property type="nucleotide sequence ID" value="NZ_CP047647.1"/>
</dbReference>
<proteinExistence type="predicted"/>
<protein>
    <submittedName>
        <fullName evidence="1">Uncharacterized protein</fullName>
    </submittedName>
</protein>
<organism evidence="1 2">
    <name type="scientific">Hymenobacter busanensis</name>
    <dbReference type="NCBI Taxonomy" id="2607656"/>
    <lineage>
        <taxon>Bacteria</taxon>
        <taxon>Pseudomonadati</taxon>
        <taxon>Bacteroidota</taxon>
        <taxon>Cytophagia</taxon>
        <taxon>Cytophagales</taxon>
        <taxon>Hymenobacteraceae</taxon>
        <taxon>Hymenobacter</taxon>
    </lineage>
</organism>
<dbReference type="AlphaFoldDB" id="A0A7L4ZXM5"/>
<accession>A0A7L4ZXM5</accession>
<gene>
    <name evidence="1" type="ORF">F0P96_01115</name>
</gene>
<keyword evidence="2" id="KW-1185">Reference proteome</keyword>
<evidence type="ECO:0000313" key="2">
    <source>
        <dbReference type="Proteomes" id="UP000326380"/>
    </source>
</evidence>
<dbReference type="Proteomes" id="UP000326380">
    <property type="component" value="Unassembled WGS sequence"/>
</dbReference>
<evidence type="ECO:0000313" key="1">
    <source>
        <dbReference type="EMBL" id="KAA9339256.1"/>
    </source>
</evidence>
<dbReference type="EMBL" id="VTWU01000001">
    <property type="protein sequence ID" value="KAA9339256.1"/>
    <property type="molecule type" value="Genomic_DNA"/>
</dbReference>
<reference evidence="1 2" key="1">
    <citation type="submission" date="2019-09" db="EMBL/GenBank/DDBJ databases">
        <title>Genome sequence of Hymenobacter sp. M3.</title>
        <authorList>
            <person name="Srinivasan S."/>
        </authorList>
    </citation>
    <scope>NUCLEOTIDE SEQUENCE [LARGE SCALE GENOMIC DNA]</scope>
    <source>
        <strain evidence="1 2">M3</strain>
    </source>
</reference>
<name>A0A7L4ZXM5_9BACT</name>
<comment type="caution">
    <text evidence="1">The sequence shown here is derived from an EMBL/GenBank/DDBJ whole genome shotgun (WGS) entry which is preliminary data.</text>
</comment>